<evidence type="ECO:0000313" key="1">
    <source>
        <dbReference type="EMBL" id="KAI5419854.1"/>
    </source>
</evidence>
<dbReference type="Proteomes" id="UP001058974">
    <property type="component" value="Chromosome 4"/>
</dbReference>
<dbReference type="EMBL" id="JAMSHJ010000004">
    <property type="protein sequence ID" value="KAI5419854.1"/>
    <property type="molecule type" value="Genomic_DNA"/>
</dbReference>
<evidence type="ECO:0000313" key="2">
    <source>
        <dbReference type="Proteomes" id="UP001058974"/>
    </source>
</evidence>
<reference evidence="1 2" key="1">
    <citation type="journal article" date="2022" name="Nat. Genet.">
        <title>Improved pea reference genome and pan-genome highlight genomic features and evolutionary characteristics.</title>
        <authorList>
            <person name="Yang T."/>
            <person name="Liu R."/>
            <person name="Luo Y."/>
            <person name="Hu S."/>
            <person name="Wang D."/>
            <person name="Wang C."/>
            <person name="Pandey M.K."/>
            <person name="Ge S."/>
            <person name="Xu Q."/>
            <person name="Li N."/>
            <person name="Li G."/>
            <person name="Huang Y."/>
            <person name="Saxena R.K."/>
            <person name="Ji Y."/>
            <person name="Li M."/>
            <person name="Yan X."/>
            <person name="He Y."/>
            <person name="Liu Y."/>
            <person name="Wang X."/>
            <person name="Xiang C."/>
            <person name="Varshney R.K."/>
            <person name="Ding H."/>
            <person name="Gao S."/>
            <person name="Zong X."/>
        </authorList>
    </citation>
    <scope>NUCLEOTIDE SEQUENCE [LARGE SCALE GENOMIC DNA]</scope>
    <source>
        <strain evidence="1 2">cv. Zhongwan 6</strain>
    </source>
</reference>
<accession>A0A9D4XGV0</accession>
<dbReference type="Gramene" id="Psat04G0385300-T1">
    <property type="protein sequence ID" value="KAI5419854.1"/>
    <property type="gene ID" value="KIW84_043853"/>
</dbReference>
<protein>
    <submittedName>
        <fullName evidence="1">Uncharacterized protein</fullName>
    </submittedName>
</protein>
<dbReference type="AlphaFoldDB" id="A0A9D4XGV0"/>
<sequence>MDVDGINMIRQRMGVKTISSHSKYLGLPSIFGKSKKVFSQVIDKGSSQNEKKIHWASWDKLAYAKCVGGLGFRGVGDFNVSLLGKYVWRPLTGGPLLMQHIFQSKYYSRGTIKEAQLGYSLSYARRNMFGARELVLGGSRWRARNGKNQSIT</sequence>
<proteinExistence type="predicted"/>
<organism evidence="1 2">
    <name type="scientific">Pisum sativum</name>
    <name type="common">Garden pea</name>
    <name type="synonym">Lathyrus oleraceus</name>
    <dbReference type="NCBI Taxonomy" id="3888"/>
    <lineage>
        <taxon>Eukaryota</taxon>
        <taxon>Viridiplantae</taxon>
        <taxon>Streptophyta</taxon>
        <taxon>Embryophyta</taxon>
        <taxon>Tracheophyta</taxon>
        <taxon>Spermatophyta</taxon>
        <taxon>Magnoliopsida</taxon>
        <taxon>eudicotyledons</taxon>
        <taxon>Gunneridae</taxon>
        <taxon>Pentapetalae</taxon>
        <taxon>rosids</taxon>
        <taxon>fabids</taxon>
        <taxon>Fabales</taxon>
        <taxon>Fabaceae</taxon>
        <taxon>Papilionoideae</taxon>
        <taxon>50 kb inversion clade</taxon>
        <taxon>NPAAA clade</taxon>
        <taxon>Hologalegina</taxon>
        <taxon>IRL clade</taxon>
        <taxon>Fabeae</taxon>
        <taxon>Lathyrus</taxon>
    </lineage>
</organism>
<keyword evidence="2" id="KW-1185">Reference proteome</keyword>
<comment type="caution">
    <text evidence="1">The sequence shown here is derived from an EMBL/GenBank/DDBJ whole genome shotgun (WGS) entry which is preliminary data.</text>
</comment>
<name>A0A9D4XGV0_PEA</name>
<gene>
    <name evidence="1" type="ORF">KIW84_043853</name>
</gene>